<keyword evidence="3" id="KW-1185">Reference proteome</keyword>
<feature type="transmembrane region" description="Helical" evidence="1">
    <location>
        <begin position="60"/>
        <end position="80"/>
    </location>
</feature>
<keyword evidence="1" id="KW-1133">Transmembrane helix</keyword>
<evidence type="ECO:0008006" key="4">
    <source>
        <dbReference type="Google" id="ProtNLM"/>
    </source>
</evidence>
<dbReference type="OrthoDB" id="271135at2"/>
<keyword evidence="1" id="KW-0812">Transmembrane</keyword>
<protein>
    <recommendedName>
        <fullName evidence="4">Zinc ribbon domain-containing protein</fullName>
    </recommendedName>
</protein>
<accession>A0A517REQ3</accession>
<proteinExistence type="predicted"/>
<name>A0A517REQ3_9PLAN</name>
<dbReference type="EMBL" id="CP036269">
    <property type="protein sequence ID" value="QDT42354.1"/>
    <property type="molecule type" value="Genomic_DNA"/>
</dbReference>
<evidence type="ECO:0000313" key="3">
    <source>
        <dbReference type="Proteomes" id="UP000317171"/>
    </source>
</evidence>
<dbReference type="Proteomes" id="UP000317171">
    <property type="component" value="Chromosome"/>
</dbReference>
<organism evidence="2 3">
    <name type="scientific">Gimesia alba</name>
    <dbReference type="NCBI Taxonomy" id="2527973"/>
    <lineage>
        <taxon>Bacteria</taxon>
        <taxon>Pseudomonadati</taxon>
        <taxon>Planctomycetota</taxon>
        <taxon>Planctomycetia</taxon>
        <taxon>Planctomycetales</taxon>
        <taxon>Planctomycetaceae</taxon>
        <taxon>Gimesia</taxon>
    </lineage>
</organism>
<reference evidence="2 3" key="1">
    <citation type="submission" date="2019-02" db="EMBL/GenBank/DDBJ databases">
        <title>Deep-cultivation of Planctomycetes and their phenomic and genomic characterization uncovers novel biology.</title>
        <authorList>
            <person name="Wiegand S."/>
            <person name="Jogler M."/>
            <person name="Boedeker C."/>
            <person name="Pinto D."/>
            <person name="Vollmers J."/>
            <person name="Rivas-Marin E."/>
            <person name="Kohn T."/>
            <person name="Peeters S.H."/>
            <person name="Heuer A."/>
            <person name="Rast P."/>
            <person name="Oberbeckmann S."/>
            <person name="Bunk B."/>
            <person name="Jeske O."/>
            <person name="Meyerdierks A."/>
            <person name="Storesund J.E."/>
            <person name="Kallscheuer N."/>
            <person name="Luecker S."/>
            <person name="Lage O.M."/>
            <person name="Pohl T."/>
            <person name="Merkel B.J."/>
            <person name="Hornburger P."/>
            <person name="Mueller R.-W."/>
            <person name="Bruemmer F."/>
            <person name="Labrenz M."/>
            <person name="Spormann A.M."/>
            <person name="Op den Camp H."/>
            <person name="Overmann J."/>
            <person name="Amann R."/>
            <person name="Jetten M.S.M."/>
            <person name="Mascher T."/>
            <person name="Medema M.H."/>
            <person name="Devos D.P."/>
            <person name="Kaster A.-K."/>
            <person name="Ovreas L."/>
            <person name="Rohde M."/>
            <person name="Galperin M.Y."/>
            <person name="Jogler C."/>
        </authorList>
    </citation>
    <scope>NUCLEOTIDE SEQUENCE [LARGE SCALE GENOMIC DNA]</scope>
    <source>
        <strain evidence="2 3">Pan241w</strain>
    </source>
</reference>
<gene>
    <name evidence="2" type="ORF">Pan241w_24370</name>
</gene>
<sequence length="173" mass="20101">MKEYHDHEQRLIYKKCPGCRADLELDAEECLFCDHSFQQNEVSSRESAPLEEVDSKSGSLVTMVALNVIIGLVGAGLTSWGKKPETPTYRHPPRLSISVKDRELFTRFFQEHGKSMPEELKSQLEPEWKTRRVKVVSVTFSNNPRVKTPYSKERFIKQESDLLEKFRVSQQKR</sequence>
<dbReference type="AlphaFoldDB" id="A0A517REQ3"/>
<keyword evidence="1" id="KW-0472">Membrane</keyword>
<dbReference type="KEGG" id="gaz:Pan241w_24370"/>
<dbReference type="RefSeq" id="WP_145215436.1">
    <property type="nucleotide sequence ID" value="NZ_CP036269.1"/>
</dbReference>
<evidence type="ECO:0000256" key="1">
    <source>
        <dbReference type="SAM" id="Phobius"/>
    </source>
</evidence>
<evidence type="ECO:0000313" key="2">
    <source>
        <dbReference type="EMBL" id="QDT42354.1"/>
    </source>
</evidence>